<evidence type="ECO:0000313" key="10">
    <source>
        <dbReference type="Ensembl" id="ENSCPGP00000015495.1"/>
    </source>
</evidence>
<keyword evidence="6" id="KW-0503">Monooxygenase</keyword>
<dbReference type="Pfam" id="PF00351">
    <property type="entry name" value="Biopterin_H"/>
    <property type="match status" value="2"/>
</dbReference>
<protein>
    <recommendedName>
        <fullName evidence="9">Biopterin-dependent aromatic amino acid hydroxylase family profile domain-containing protein</fullName>
    </recommendedName>
</protein>
<evidence type="ECO:0000256" key="4">
    <source>
        <dbReference type="ARBA" id="ARBA00023002"/>
    </source>
</evidence>
<dbReference type="PIRSF" id="PIRSF000336">
    <property type="entry name" value="TH"/>
    <property type="match status" value="1"/>
</dbReference>
<keyword evidence="4" id="KW-0560">Oxidoreductase</keyword>
<dbReference type="PROSITE" id="PS51410">
    <property type="entry name" value="BH4_AAA_HYDROXYL_2"/>
    <property type="match status" value="1"/>
</dbReference>
<evidence type="ECO:0000256" key="8">
    <source>
        <dbReference type="PIRSR" id="PIRSR601273-2"/>
    </source>
</evidence>
<sequence>HRGQRLPLPCPRAGPGPGTPLPGLALATARRARGLGGWMLFRTLRPASWAQCSKIHLACFSLSQAIEGEVETFPMLEIQIHHFETRGAQKSKNSADDLDIFVECEVHSTDVSILITSLKRVAEEVKTSREDKVPWFPRKIQDLDKCHHLITKYDPSLDHGHPVSLIGDPLPHVEYTAQETATWREVYRKLSNLYPTHACTQYLDAFQQLEKYCGYQEDNIPQLQDVSRFLKERTGFQLRPAAGLLSARDFLASLAFRVFQSTQYIRHFSSPMHSPEPDCCHELLGHVPMLADKEFAQFSQDIGLASLGSSEAEIEKLATLYWFTVEFGLCKQNGSIKAYGAGLLSSYGELMYALSNKPEYKPFDPEVTAVHPYQDQAFQPVYFVAENVEDAKAKLQNYMMKIKKPFSLHYDPFTCSIEVMNTPQKVKRSLCQMKEELKNLCLALENLS</sequence>
<feature type="binding site" evidence="7">
    <location>
        <position position="326"/>
    </location>
    <ligand>
        <name>Fe cation</name>
        <dbReference type="ChEBI" id="CHEBI:24875"/>
    </ligand>
</feature>
<evidence type="ECO:0000256" key="6">
    <source>
        <dbReference type="ARBA" id="ARBA00023033"/>
    </source>
</evidence>
<name>A0A8C3JZA9_9CHAR</name>
<feature type="domain" description="Biopterin-dependent aromatic amino acid hydroxylase family profile" evidence="9">
    <location>
        <begin position="167"/>
        <end position="448"/>
    </location>
</feature>
<evidence type="ECO:0000256" key="5">
    <source>
        <dbReference type="ARBA" id="ARBA00023004"/>
    </source>
</evidence>
<evidence type="ECO:0000259" key="9">
    <source>
        <dbReference type="PROSITE" id="PS51410"/>
    </source>
</evidence>
<dbReference type="AlphaFoldDB" id="A0A8C3JZA9"/>
<dbReference type="GO" id="GO:0006585">
    <property type="term" value="P:dopamine biosynthetic process from tyrosine"/>
    <property type="evidence" value="ECO:0007669"/>
    <property type="project" value="TreeGrafter"/>
</dbReference>
<evidence type="ECO:0000256" key="7">
    <source>
        <dbReference type="PIRSR" id="PIRSR000336-1"/>
    </source>
</evidence>
<accession>A0A8C3JZA9</accession>
<dbReference type="Gene3D" id="1.10.800.10">
    <property type="entry name" value="Aromatic amino acid hydroxylase"/>
    <property type="match status" value="1"/>
</dbReference>
<feature type="binding site" evidence="7">
    <location>
        <position position="281"/>
    </location>
    <ligand>
        <name>Fe cation</name>
        <dbReference type="ChEBI" id="CHEBI:24875"/>
    </ligand>
</feature>
<keyword evidence="11" id="KW-1185">Reference proteome</keyword>
<keyword evidence="5 7" id="KW-0408">Iron</keyword>
<dbReference type="PRINTS" id="PR00372">
    <property type="entry name" value="FYWHYDRXLASE"/>
</dbReference>
<dbReference type="InterPro" id="IPR036329">
    <property type="entry name" value="Aro-AA_hydroxylase_C_sf"/>
</dbReference>
<comment type="similarity">
    <text evidence="2">Belongs to the biopterin-dependent aromatic amino acid hydroxylase family.</text>
</comment>
<dbReference type="InterPro" id="IPR018301">
    <property type="entry name" value="ArAA_hydroxylase_Fe/CU_BS"/>
</dbReference>
<evidence type="ECO:0000256" key="2">
    <source>
        <dbReference type="ARBA" id="ARBA00009712"/>
    </source>
</evidence>
<proteinExistence type="inferred from homology"/>
<comment type="cofactor">
    <cofactor evidence="1 8">
        <name>Fe(2+)</name>
        <dbReference type="ChEBI" id="CHEBI:29033"/>
    </cofactor>
</comment>
<dbReference type="GO" id="GO:0005737">
    <property type="term" value="C:cytoplasm"/>
    <property type="evidence" value="ECO:0007669"/>
    <property type="project" value="TreeGrafter"/>
</dbReference>
<dbReference type="InterPro" id="IPR019773">
    <property type="entry name" value="Tyrosine_3-monooxygenase-like"/>
</dbReference>
<evidence type="ECO:0000256" key="3">
    <source>
        <dbReference type="ARBA" id="ARBA00022723"/>
    </source>
</evidence>
<reference evidence="10" key="2">
    <citation type="submission" date="2025-09" db="UniProtKB">
        <authorList>
            <consortium name="Ensembl"/>
        </authorList>
    </citation>
    <scope>IDENTIFICATION</scope>
</reference>
<dbReference type="SUPFAM" id="SSF56534">
    <property type="entry name" value="Aromatic aminoacid monoxygenases, catalytic and oligomerization domains"/>
    <property type="match status" value="1"/>
</dbReference>
<dbReference type="Gene3D" id="3.30.70.260">
    <property type="match status" value="1"/>
</dbReference>
<dbReference type="Pfam" id="PF21417">
    <property type="entry name" value="TH_ACT"/>
    <property type="match status" value="1"/>
</dbReference>
<dbReference type="Proteomes" id="UP000694419">
    <property type="component" value="Unplaced"/>
</dbReference>
<dbReference type="InterPro" id="IPR049321">
    <property type="entry name" value="TH_ACT"/>
</dbReference>
<dbReference type="Ensembl" id="ENSCPGT00000016966.1">
    <property type="protein sequence ID" value="ENSCPGP00000015495.1"/>
    <property type="gene ID" value="ENSCPGG00000010816.1"/>
</dbReference>
<dbReference type="PANTHER" id="PTHR11473:SF19">
    <property type="entry name" value="BIOPTERIN-DEPENDENT AROMATIC AMINO ACID HYDROXYLASE FAMILY PROFILE DOMAIN-CONTAINING PROTEIN"/>
    <property type="match status" value="1"/>
</dbReference>
<dbReference type="GO" id="GO:0004511">
    <property type="term" value="F:tyrosine 3-monooxygenase activity"/>
    <property type="evidence" value="ECO:0007669"/>
    <property type="project" value="TreeGrafter"/>
</dbReference>
<dbReference type="InterPro" id="IPR019774">
    <property type="entry name" value="Aromatic-AA_hydroxylase_C"/>
</dbReference>
<dbReference type="GO" id="GO:0030424">
    <property type="term" value="C:axon"/>
    <property type="evidence" value="ECO:0007669"/>
    <property type="project" value="TreeGrafter"/>
</dbReference>
<organism evidence="10 11">
    <name type="scientific">Calidris pygmaea</name>
    <name type="common">Spoon-billed sandpiper</name>
    <dbReference type="NCBI Taxonomy" id="425635"/>
    <lineage>
        <taxon>Eukaryota</taxon>
        <taxon>Metazoa</taxon>
        <taxon>Chordata</taxon>
        <taxon>Craniata</taxon>
        <taxon>Vertebrata</taxon>
        <taxon>Euteleostomi</taxon>
        <taxon>Archelosauria</taxon>
        <taxon>Archosauria</taxon>
        <taxon>Dinosauria</taxon>
        <taxon>Saurischia</taxon>
        <taxon>Theropoda</taxon>
        <taxon>Coelurosauria</taxon>
        <taxon>Aves</taxon>
        <taxon>Neognathae</taxon>
        <taxon>Neoaves</taxon>
        <taxon>Charadriiformes</taxon>
        <taxon>Scolopacidae</taxon>
        <taxon>Calidris</taxon>
    </lineage>
</organism>
<dbReference type="GO" id="GO:0043204">
    <property type="term" value="C:perikaryon"/>
    <property type="evidence" value="ECO:0007669"/>
    <property type="project" value="TreeGrafter"/>
</dbReference>
<evidence type="ECO:0000313" key="11">
    <source>
        <dbReference type="Proteomes" id="UP000694419"/>
    </source>
</evidence>
<dbReference type="FunFam" id="1.10.800.10:FF:000002">
    <property type="entry name" value="Tyrosine 3-monooxygenase"/>
    <property type="match status" value="1"/>
</dbReference>
<dbReference type="PROSITE" id="PS00367">
    <property type="entry name" value="BH4_AAA_HYDROXYL_1"/>
    <property type="match status" value="1"/>
</dbReference>
<keyword evidence="3 7" id="KW-0479">Metal-binding</keyword>
<reference evidence="10" key="1">
    <citation type="submission" date="2025-08" db="UniProtKB">
        <authorList>
            <consortium name="Ensembl"/>
        </authorList>
    </citation>
    <scope>IDENTIFICATION</scope>
</reference>
<dbReference type="InterPro" id="IPR001273">
    <property type="entry name" value="ArAA_hydroxylase"/>
</dbReference>
<dbReference type="InterPro" id="IPR036951">
    <property type="entry name" value="ArAA_hydroxylase_sf"/>
</dbReference>
<dbReference type="PANTHER" id="PTHR11473">
    <property type="entry name" value="AROMATIC AMINO ACID HYDROXYLASE"/>
    <property type="match status" value="1"/>
</dbReference>
<evidence type="ECO:0000256" key="1">
    <source>
        <dbReference type="ARBA" id="ARBA00001954"/>
    </source>
</evidence>
<feature type="binding site" evidence="7">
    <location>
        <position position="286"/>
    </location>
    <ligand>
        <name>Fe cation</name>
        <dbReference type="ChEBI" id="CHEBI:24875"/>
    </ligand>
</feature>
<dbReference type="GO" id="GO:0005506">
    <property type="term" value="F:iron ion binding"/>
    <property type="evidence" value="ECO:0007669"/>
    <property type="project" value="InterPro"/>
</dbReference>